<dbReference type="CDD" id="cd00002">
    <property type="entry name" value="YbaK_deacylase"/>
    <property type="match status" value="1"/>
</dbReference>
<name>A0A369L729_9ACTN</name>
<dbReference type="NCBIfam" id="TIGR00011">
    <property type="entry name" value="YbaK_EbsC"/>
    <property type="match status" value="1"/>
</dbReference>
<keyword evidence="3 4" id="KW-0456">Lyase</keyword>
<evidence type="ECO:0000256" key="3">
    <source>
        <dbReference type="ARBA" id="ARBA00023239"/>
    </source>
</evidence>
<dbReference type="PIRSF" id="PIRSF006181">
    <property type="entry name" value="EbsC_YbaK"/>
    <property type="match status" value="1"/>
</dbReference>
<keyword evidence="2 4" id="KW-0648">Protein biosynthesis</keyword>
<dbReference type="PANTHER" id="PTHR30411:SF0">
    <property type="entry name" value="CYS-TRNA(PRO)_CYS-TRNA(CYS) DEACYLASE YBAK"/>
    <property type="match status" value="1"/>
</dbReference>
<evidence type="ECO:0000313" key="7">
    <source>
        <dbReference type="Proteomes" id="UP000253975"/>
    </source>
</evidence>
<evidence type="ECO:0000256" key="1">
    <source>
        <dbReference type="ARBA" id="ARBA00009798"/>
    </source>
</evidence>
<accession>A0A369L729</accession>
<dbReference type="RefSeq" id="WP_114616314.1">
    <property type="nucleotide sequence ID" value="NZ_PPTO01000021.1"/>
</dbReference>
<dbReference type="InterPro" id="IPR007214">
    <property type="entry name" value="YbaK/aa-tRNA-synth-assoc-dom"/>
</dbReference>
<dbReference type="InterPro" id="IPR004369">
    <property type="entry name" value="Prolyl-tRNA_editing_YbaK/EbsC"/>
</dbReference>
<feature type="domain" description="YbaK/aminoacyl-tRNA synthetase-associated" evidence="5">
    <location>
        <begin position="35"/>
        <end position="152"/>
    </location>
</feature>
<dbReference type="Pfam" id="PF04073">
    <property type="entry name" value="tRNA_edit"/>
    <property type="match status" value="1"/>
</dbReference>
<dbReference type="Gene3D" id="3.90.960.10">
    <property type="entry name" value="YbaK/aminoacyl-tRNA synthetase-associated domain"/>
    <property type="match status" value="1"/>
</dbReference>
<comment type="caution">
    <text evidence="6">The sequence shown here is derived from an EMBL/GenBank/DDBJ whole genome shotgun (WGS) entry which is preliminary data.</text>
</comment>
<evidence type="ECO:0000259" key="5">
    <source>
        <dbReference type="Pfam" id="PF04073"/>
    </source>
</evidence>
<dbReference type="GO" id="GO:0006412">
    <property type="term" value="P:translation"/>
    <property type="evidence" value="ECO:0007669"/>
    <property type="project" value="UniProtKB-KW"/>
</dbReference>
<dbReference type="AlphaFoldDB" id="A0A369L729"/>
<dbReference type="SUPFAM" id="SSF55826">
    <property type="entry name" value="YbaK/ProRS associated domain"/>
    <property type="match status" value="1"/>
</dbReference>
<evidence type="ECO:0000256" key="2">
    <source>
        <dbReference type="ARBA" id="ARBA00022917"/>
    </source>
</evidence>
<reference evidence="6 7" key="1">
    <citation type="journal article" date="2018" name="Elife">
        <title>Discovery and characterization of a prevalent human gut bacterial enzyme sufficient for the inactivation of a family of plant toxins.</title>
        <authorList>
            <person name="Koppel N."/>
            <person name="Bisanz J.E."/>
            <person name="Pandelia M.E."/>
            <person name="Turnbaugh P.J."/>
            <person name="Balskus E.P."/>
        </authorList>
    </citation>
    <scope>NUCLEOTIDE SEQUENCE [LARGE SCALE GENOMIC DNA]</scope>
    <source>
        <strain evidence="6 7">OB21 GAM31</strain>
    </source>
</reference>
<gene>
    <name evidence="6" type="ORF">C1881_09650</name>
</gene>
<evidence type="ECO:0000256" key="4">
    <source>
        <dbReference type="PIRNR" id="PIRNR006181"/>
    </source>
</evidence>
<dbReference type="GO" id="GO:0016829">
    <property type="term" value="F:lyase activity"/>
    <property type="evidence" value="ECO:0007669"/>
    <property type="project" value="UniProtKB-KW"/>
</dbReference>
<protein>
    <recommendedName>
        <fullName evidence="4">Cys-tRNA(Pro)/Cys-tRNA(Cys) deacylase</fullName>
        <ecNumber evidence="4">4.2.-.-</ecNumber>
    </recommendedName>
</protein>
<comment type="similarity">
    <text evidence="1 4">Belongs to the prolyl-tRNA editing family. YbaK/EbsC subfamily.</text>
</comment>
<dbReference type="EMBL" id="PPTO01000021">
    <property type="protein sequence ID" value="RDB55190.1"/>
    <property type="molecule type" value="Genomic_DNA"/>
</dbReference>
<dbReference type="EC" id="4.2.-.-" evidence="4"/>
<dbReference type="PANTHER" id="PTHR30411">
    <property type="entry name" value="CYTOPLASMIC PROTEIN"/>
    <property type="match status" value="1"/>
</dbReference>
<evidence type="ECO:0000313" key="6">
    <source>
        <dbReference type="EMBL" id="RDB55190.1"/>
    </source>
</evidence>
<organism evidence="6 7">
    <name type="scientific">Slackia isoflavoniconvertens</name>
    <dbReference type="NCBI Taxonomy" id="572010"/>
    <lineage>
        <taxon>Bacteria</taxon>
        <taxon>Bacillati</taxon>
        <taxon>Actinomycetota</taxon>
        <taxon>Coriobacteriia</taxon>
        <taxon>Eggerthellales</taxon>
        <taxon>Eggerthellaceae</taxon>
        <taxon>Slackia</taxon>
    </lineage>
</organism>
<sequence length="162" mass="17400">MSKHDKAQDKTNAMRMFDAAGLPHEVLFYDAEAAVSGAEVAAALGQDPDQVFKTLVTVGKSGEHYVFMVPVEGELNLKKAASAAEEKSIAMIKSRELLPLTGYIHGGCSPLGMKKVFPTFIDETAILFDTIMYSGGRRGCQICSSLADLQKLVDVQTADITA</sequence>
<dbReference type="InterPro" id="IPR036754">
    <property type="entry name" value="YbaK/aa-tRNA-synt-asso_dom_sf"/>
</dbReference>
<dbReference type="Proteomes" id="UP000253975">
    <property type="component" value="Unassembled WGS sequence"/>
</dbReference>
<dbReference type="GO" id="GO:0002161">
    <property type="term" value="F:aminoacyl-tRNA deacylase activity"/>
    <property type="evidence" value="ECO:0007669"/>
    <property type="project" value="InterPro"/>
</dbReference>
<proteinExistence type="inferred from homology"/>